<evidence type="ECO:0000313" key="8">
    <source>
        <dbReference type="Proteomes" id="UP000095228"/>
    </source>
</evidence>
<evidence type="ECO:0000313" key="7">
    <source>
        <dbReference type="EMBL" id="AOS43785.1"/>
    </source>
</evidence>
<dbReference type="Proteomes" id="UP000095228">
    <property type="component" value="Chromosome"/>
</dbReference>
<keyword evidence="3" id="KW-0813">Transport</keyword>
<dbReference type="CDD" id="cd08504">
    <property type="entry name" value="PBP2_OppA"/>
    <property type="match status" value="1"/>
</dbReference>
<evidence type="ECO:0000256" key="5">
    <source>
        <dbReference type="SAM" id="Phobius"/>
    </source>
</evidence>
<dbReference type="AlphaFoldDB" id="A0A1D8ASB7"/>
<proteinExistence type="inferred from homology"/>
<reference evidence="7 8" key="1">
    <citation type="submission" date="2016-06" db="EMBL/GenBank/DDBJ databases">
        <title>Three novel species with peptidoglycan cell walls form the new genus Lacunisphaera gen. nov. in the family Opitutaceae of the verrucomicrobial subdivision 4.</title>
        <authorList>
            <person name="Rast P."/>
            <person name="Gloeckner I."/>
            <person name="Jogler M."/>
            <person name="Boedeker C."/>
            <person name="Jeske O."/>
            <person name="Wiegand S."/>
            <person name="Reinhardt R."/>
            <person name="Schumann P."/>
            <person name="Rohde M."/>
            <person name="Spring S."/>
            <person name="Gloeckner F.O."/>
            <person name="Jogler C."/>
        </authorList>
    </citation>
    <scope>NUCLEOTIDE SEQUENCE [LARGE SCALE GENOMIC DNA]</scope>
    <source>
        <strain evidence="7 8">IG16b</strain>
    </source>
</reference>
<feature type="domain" description="Solute-binding protein family 5" evidence="6">
    <location>
        <begin position="97"/>
        <end position="467"/>
    </location>
</feature>
<evidence type="ECO:0000256" key="1">
    <source>
        <dbReference type="ARBA" id="ARBA00004196"/>
    </source>
</evidence>
<name>A0A1D8ASB7_9BACT</name>
<dbReference type="InterPro" id="IPR000914">
    <property type="entry name" value="SBP_5_dom"/>
</dbReference>
<evidence type="ECO:0000259" key="6">
    <source>
        <dbReference type="Pfam" id="PF00496"/>
    </source>
</evidence>
<accession>A0A1D8ASB7</accession>
<protein>
    <submittedName>
        <fullName evidence="7">Dipeptide-binding protein DppE</fullName>
    </submittedName>
</protein>
<dbReference type="InterPro" id="IPR030678">
    <property type="entry name" value="Peptide/Ni-bd"/>
</dbReference>
<dbReference type="Pfam" id="PF00496">
    <property type="entry name" value="SBP_bac_5"/>
    <property type="match status" value="1"/>
</dbReference>
<dbReference type="PANTHER" id="PTHR30290:SF10">
    <property type="entry name" value="PERIPLASMIC OLIGOPEPTIDE-BINDING PROTEIN-RELATED"/>
    <property type="match status" value="1"/>
</dbReference>
<gene>
    <name evidence="7" type="primary">dppE</name>
    <name evidence="7" type="ORF">Verru16b_00843</name>
</gene>
<dbReference type="Gene3D" id="3.90.76.10">
    <property type="entry name" value="Dipeptide-binding Protein, Domain 1"/>
    <property type="match status" value="1"/>
</dbReference>
<dbReference type="PANTHER" id="PTHR30290">
    <property type="entry name" value="PERIPLASMIC BINDING COMPONENT OF ABC TRANSPORTER"/>
    <property type="match status" value="1"/>
</dbReference>
<dbReference type="InterPro" id="IPR039424">
    <property type="entry name" value="SBP_5"/>
</dbReference>
<dbReference type="SUPFAM" id="SSF53850">
    <property type="entry name" value="Periplasmic binding protein-like II"/>
    <property type="match status" value="1"/>
</dbReference>
<dbReference type="EMBL" id="CP016094">
    <property type="protein sequence ID" value="AOS43785.1"/>
    <property type="molecule type" value="Genomic_DNA"/>
</dbReference>
<keyword evidence="5" id="KW-0812">Transmembrane</keyword>
<dbReference type="STRING" id="1838286.Verru16b_00843"/>
<keyword evidence="8" id="KW-1185">Reference proteome</keyword>
<evidence type="ECO:0000256" key="3">
    <source>
        <dbReference type="ARBA" id="ARBA00022448"/>
    </source>
</evidence>
<organism evidence="7 8">
    <name type="scientific">Lacunisphaera limnophila</name>
    <dbReference type="NCBI Taxonomy" id="1838286"/>
    <lineage>
        <taxon>Bacteria</taxon>
        <taxon>Pseudomonadati</taxon>
        <taxon>Verrucomicrobiota</taxon>
        <taxon>Opitutia</taxon>
        <taxon>Opitutales</taxon>
        <taxon>Opitutaceae</taxon>
        <taxon>Lacunisphaera</taxon>
    </lineage>
</organism>
<sequence length="558" mass="61503">MGPRYASLMTTSPRIPWWMACAMAGAGGLMLAVWLAPRQDLPVIPRPAADRDVLRIAYAQMVVVDPHRWYFPTPAQNQLILGLWEPLIECDPESGQPMPAAAESWHWSEDRLTLTVKLRATGRWSNGDPVTAGDFVRSWRRLVGHDMAGAIVLYPVQGAEAVNRGTAAPDTLGVEAVDALTLRIRLAAVRSTFVAELADPMLVPLHVTTPAVLAEDRSWREPAALVTNGAFRLIRASKDGFRLGVSRHYRNHPAVRLAGVEFIRADTASMARLLVAVGRADLTHLSPGVPPEGWPTGRAVTEATELSLLISSLDLNVTRGPLRDVRVRRALALAVDRSEPITGEDAGRFVPAYSWVPDMPGRAGMALFREDAAEARRLLAEAGYPGGRDFPVLILPVNPRRDNYPFLQAWTDRWFRELGVRTYLAYEPSDKRTSRVRSGNFDVAFNGVIATVPDAGDLLGIFAHPERFNAPHWMNPVNTQLMAEANRKAGAERLELLEAFERHVMAEVPTIPMLFERRRTLLAGEVEGWYADPLGRQALKRLALAPLVPPTLGGEEGL</sequence>
<dbReference type="PIRSF" id="PIRSF002741">
    <property type="entry name" value="MppA"/>
    <property type="match status" value="1"/>
</dbReference>
<dbReference type="Gene3D" id="3.40.190.10">
    <property type="entry name" value="Periplasmic binding protein-like II"/>
    <property type="match status" value="1"/>
</dbReference>
<comment type="similarity">
    <text evidence="2">Belongs to the bacterial solute-binding protein 5 family.</text>
</comment>
<dbReference type="GO" id="GO:0015833">
    <property type="term" value="P:peptide transport"/>
    <property type="evidence" value="ECO:0007669"/>
    <property type="project" value="TreeGrafter"/>
</dbReference>
<dbReference type="Gene3D" id="3.10.105.10">
    <property type="entry name" value="Dipeptide-binding Protein, Domain 3"/>
    <property type="match status" value="1"/>
</dbReference>
<dbReference type="KEGG" id="obg:Verru16b_00843"/>
<keyword evidence="5" id="KW-1133">Transmembrane helix</keyword>
<feature type="transmembrane region" description="Helical" evidence="5">
    <location>
        <begin position="15"/>
        <end position="36"/>
    </location>
</feature>
<evidence type="ECO:0000256" key="4">
    <source>
        <dbReference type="ARBA" id="ARBA00022729"/>
    </source>
</evidence>
<evidence type="ECO:0000256" key="2">
    <source>
        <dbReference type="ARBA" id="ARBA00005695"/>
    </source>
</evidence>
<dbReference type="GO" id="GO:1904680">
    <property type="term" value="F:peptide transmembrane transporter activity"/>
    <property type="evidence" value="ECO:0007669"/>
    <property type="project" value="TreeGrafter"/>
</dbReference>
<dbReference type="GO" id="GO:0030288">
    <property type="term" value="C:outer membrane-bounded periplasmic space"/>
    <property type="evidence" value="ECO:0007669"/>
    <property type="project" value="UniProtKB-ARBA"/>
</dbReference>
<keyword evidence="4" id="KW-0732">Signal</keyword>
<keyword evidence="5" id="KW-0472">Membrane</keyword>
<comment type="subcellular location">
    <subcellularLocation>
        <location evidence="1">Cell envelope</location>
    </subcellularLocation>
</comment>
<dbReference type="GO" id="GO:0043190">
    <property type="term" value="C:ATP-binding cassette (ABC) transporter complex"/>
    <property type="evidence" value="ECO:0007669"/>
    <property type="project" value="InterPro"/>
</dbReference>